<dbReference type="VEuPathDB" id="FungiDB:SDRG_09064"/>
<dbReference type="OrthoDB" id="69402at2759"/>
<dbReference type="InParanoid" id="T0RML2"/>
<reference evidence="1 2" key="1">
    <citation type="submission" date="2012-04" db="EMBL/GenBank/DDBJ databases">
        <title>The Genome Sequence of Saprolegnia declina VS20.</title>
        <authorList>
            <consortium name="The Broad Institute Genome Sequencing Platform"/>
            <person name="Russ C."/>
            <person name="Nusbaum C."/>
            <person name="Tyler B."/>
            <person name="van West P."/>
            <person name="Dieguez-Uribeondo J."/>
            <person name="de Bruijn I."/>
            <person name="Tripathy S."/>
            <person name="Jiang R."/>
            <person name="Young S.K."/>
            <person name="Zeng Q."/>
            <person name="Gargeya S."/>
            <person name="Fitzgerald M."/>
            <person name="Haas B."/>
            <person name="Abouelleil A."/>
            <person name="Alvarado L."/>
            <person name="Arachchi H.M."/>
            <person name="Berlin A."/>
            <person name="Chapman S.B."/>
            <person name="Goldberg J."/>
            <person name="Griggs A."/>
            <person name="Gujja S."/>
            <person name="Hansen M."/>
            <person name="Howarth C."/>
            <person name="Imamovic A."/>
            <person name="Larimer J."/>
            <person name="McCowen C."/>
            <person name="Montmayeur A."/>
            <person name="Murphy C."/>
            <person name="Neiman D."/>
            <person name="Pearson M."/>
            <person name="Priest M."/>
            <person name="Roberts A."/>
            <person name="Saif S."/>
            <person name="Shea T."/>
            <person name="Sisk P."/>
            <person name="Sykes S."/>
            <person name="Wortman J."/>
            <person name="Nusbaum C."/>
            <person name="Birren B."/>
        </authorList>
    </citation>
    <scope>NUCLEOTIDE SEQUENCE [LARGE SCALE GENOMIC DNA]</scope>
    <source>
        <strain evidence="1 2">VS20</strain>
    </source>
</reference>
<proteinExistence type="predicted"/>
<sequence>MAPSTEVNFSLGFKSPCFFTMLNLAGYQIPLLERSVLEWCERIVAVLNKERFEGTLDGIVHSQLEAKTRPLFAVKMVSGFANDGTSSPRIMLGSEQGAAVTLAHEIAVALVDAIMIAEAPISAKDLATTKRHVAQLQKRIAKAAPGDQVYAIIVDRKYHETRPKRHPPT</sequence>
<dbReference type="RefSeq" id="XP_008613198.1">
    <property type="nucleotide sequence ID" value="XM_008614976.1"/>
</dbReference>
<dbReference type="GeneID" id="19949791"/>
<dbReference type="EMBL" id="JH767159">
    <property type="protein sequence ID" value="EQC33558.1"/>
    <property type="molecule type" value="Genomic_DNA"/>
</dbReference>
<accession>T0RML2</accession>
<organism evidence="1 2">
    <name type="scientific">Saprolegnia diclina (strain VS20)</name>
    <dbReference type="NCBI Taxonomy" id="1156394"/>
    <lineage>
        <taxon>Eukaryota</taxon>
        <taxon>Sar</taxon>
        <taxon>Stramenopiles</taxon>
        <taxon>Oomycota</taxon>
        <taxon>Saprolegniomycetes</taxon>
        <taxon>Saprolegniales</taxon>
        <taxon>Saprolegniaceae</taxon>
        <taxon>Saprolegnia</taxon>
    </lineage>
</organism>
<dbReference type="Proteomes" id="UP000030762">
    <property type="component" value="Unassembled WGS sequence"/>
</dbReference>
<evidence type="ECO:0000313" key="1">
    <source>
        <dbReference type="EMBL" id="EQC33558.1"/>
    </source>
</evidence>
<protein>
    <submittedName>
        <fullName evidence="1">Uncharacterized protein</fullName>
    </submittedName>
</protein>
<dbReference type="AlphaFoldDB" id="T0RML2"/>
<evidence type="ECO:0000313" key="2">
    <source>
        <dbReference type="Proteomes" id="UP000030762"/>
    </source>
</evidence>
<name>T0RML2_SAPDV</name>
<gene>
    <name evidence="1" type="ORF">SDRG_09064</name>
</gene>
<dbReference type="OMA" id="LEWCERI"/>
<keyword evidence="2" id="KW-1185">Reference proteome</keyword>